<dbReference type="RefSeq" id="WP_338396946.1">
    <property type="nucleotide sequence ID" value="NZ_AP025292.1"/>
</dbReference>
<evidence type="ECO:0000313" key="7">
    <source>
        <dbReference type="EMBL" id="BDC99685.1"/>
    </source>
</evidence>
<dbReference type="SUPFAM" id="SSF55920">
    <property type="entry name" value="Creatinase/aminopeptidase"/>
    <property type="match status" value="1"/>
</dbReference>
<dbReference type="InterPro" id="IPR000994">
    <property type="entry name" value="Pept_M24"/>
</dbReference>
<accession>A0ABM7VFF9</accession>
<evidence type="ECO:0000256" key="3">
    <source>
        <dbReference type="ARBA" id="ARBA00022801"/>
    </source>
</evidence>
<keyword evidence="8" id="KW-1185">Reference proteome</keyword>
<gene>
    <name evidence="7" type="ORF">PEPS_19660</name>
</gene>
<dbReference type="InterPro" id="IPR050422">
    <property type="entry name" value="X-Pro_aminopeptidase_P"/>
</dbReference>
<evidence type="ECO:0000256" key="2">
    <source>
        <dbReference type="ARBA" id="ARBA00022723"/>
    </source>
</evidence>
<sequence length="593" mass="65721">MTINERLTALRSEMQSAGVSAIIVPANDAHQSEYIADRFACREWISGFTGSAGTVVVTMNHAGLWTDSRYLIQAEEELSESEFEQHQLKVQGAPEYIDFLAENLKKGDTVGIDGQLFSLNVYQALMEQLETKDICVNAQFDPFEVIWKDRPEMPEAKFFIHPMAYAGQSVSEKLTAIRAKMKAEGTDALMVEALDEIAWMLNLRGADVDCNPVGYAYLSIETDRATLYTAAGKITEEVNAHLQEAAVTVADYTAVFNWLSKGTFEHLWIDPARFSIHHYELLEEGKEVCVAPSPVQFLKMIKNEAELKGMRNAMIKDGVALTKFYKWVEKVAAAEGKTEAQCAERLKAFRAEQDGYVGESFSAIVGYQGNGAIVHYRPQDPKAKSLRGEGMLLIDSGGQYKDGTTDITRTFYIGTPAAEHKKAYTLVLKGHIGIERIVFPAGYAGPQIDVLARHELWAEGMNYGHGTGHGVGAFLNVHEGPIGFGNKGVTGGTPFEVGMVVSDEPGFYKTDAYGIRLENLITVKEIYNNEFGQFLGFESLTLAPFEPKLIEVSMLSAKEIEWLNAYHQQVLEVLSPLLDAEEQAWLKAKCAQF</sequence>
<proteinExistence type="inferred from homology"/>
<dbReference type="InterPro" id="IPR033740">
    <property type="entry name" value="Pept_M24B"/>
</dbReference>
<feature type="domain" description="Creatinase N-terminal" evidence="5">
    <location>
        <begin position="6"/>
        <end position="132"/>
    </location>
</feature>
<dbReference type="Pfam" id="PF16188">
    <property type="entry name" value="Peptidase_M24_C"/>
    <property type="match status" value="1"/>
</dbReference>
<dbReference type="SUPFAM" id="SSF53092">
    <property type="entry name" value="Creatinase/prolidase N-terminal domain"/>
    <property type="match status" value="1"/>
</dbReference>
<dbReference type="Pfam" id="PF00557">
    <property type="entry name" value="Peptidase_M24"/>
    <property type="match status" value="1"/>
</dbReference>
<dbReference type="InterPro" id="IPR000587">
    <property type="entry name" value="Creatinase_N"/>
</dbReference>
<evidence type="ECO:0000259" key="4">
    <source>
        <dbReference type="Pfam" id="PF00557"/>
    </source>
</evidence>
<dbReference type="PANTHER" id="PTHR43763">
    <property type="entry name" value="XAA-PRO AMINOPEPTIDASE 1"/>
    <property type="match status" value="1"/>
</dbReference>
<dbReference type="InterPro" id="IPR029149">
    <property type="entry name" value="Creatin/AminoP/Spt16_N"/>
</dbReference>
<evidence type="ECO:0000259" key="5">
    <source>
        <dbReference type="Pfam" id="PF01321"/>
    </source>
</evidence>
<keyword evidence="2" id="KW-0479">Metal-binding</keyword>
<dbReference type="Gene3D" id="3.40.350.10">
    <property type="entry name" value="Creatinase/prolidase N-terminal domain"/>
    <property type="match status" value="2"/>
</dbReference>
<dbReference type="PANTHER" id="PTHR43763:SF6">
    <property type="entry name" value="XAA-PRO AMINOPEPTIDASE 1"/>
    <property type="match status" value="1"/>
</dbReference>
<dbReference type="CDD" id="cd01085">
    <property type="entry name" value="APP"/>
    <property type="match status" value="1"/>
</dbReference>
<organism evidence="7 8">
    <name type="scientific">Persicobacter psychrovividus</name>
    <dbReference type="NCBI Taxonomy" id="387638"/>
    <lineage>
        <taxon>Bacteria</taxon>
        <taxon>Pseudomonadati</taxon>
        <taxon>Bacteroidota</taxon>
        <taxon>Cytophagia</taxon>
        <taxon>Cytophagales</taxon>
        <taxon>Persicobacteraceae</taxon>
        <taxon>Persicobacter</taxon>
    </lineage>
</organism>
<evidence type="ECO:0000256" key="1">
    <source>
        <dbReference type="ARBA" id="ARBA00008766"/>
    </source>
</evidence>
<dbReference type="InterPro" id="IPR032416">
    <property type="entry name" value="Peptidase_M24_C"/>
</dbReference>
<comment type="similarity">
    <text evidence="1">Belongs to the peptidase M24B family.</text>
</comment>
<dbReference type="Gene3D" id="3.90.230.10">
    <property type="entry name" value="Creatinase/methionine aminopeptidase superfamily"/>
    <property type="match status" value="1"/>
</dbReference>
<dbReference type="EMBL" id="AP025292">
    <property type="protein sequence ID" value="BDC99685.1"/>
    <property type="molecule type" value="Genomic_DNA"/>
</dbReference>
<reference evidence="7 8" key="1">
    <citation type="submission" date="2021-12" db="EMBL/GenBank/DDBJ databases">
        <title>Genome sequencing of bacteria with rrn-lacking chromosome and rrn-plasmid.</title>
        <authorList>
            <person name="Anda M."/>
            <person name="Iwasaki W."/>
        </authorList>
    </citation>
    <scope>NUCLEOTIDE SEQUENCE [LARGE SCALE GENOMIC DNA]</scope>
    <source>
        <strain evidence="7 8">NBRC 101262</strain>
    </source>
</reference>
<dbReference type="InterPro" id="IPR036005">
    <property type="entry name" value="Creatinase/aminopeptidase-like"/>
</dbReference>
<keyword evidence="7" id="KW-0031">Aminopeptidase</keyword>
<keyword evidence="7" id="KW-0645">Protease</keyword>
<feature type="domain" description="Peptidase M24" evidence="4">
    <location>
        <begin position="309"/>
        <end position="525"/>
    </location>
</feature>
<feature type="domain" description="Peptidase M24 C-terminal" evidence="6">
    <location>
        <begin position="533"/>
        <end position="592"/>
    </location>
</feature>
<name>A0ABM7VFF9_9BACT</name>
<dbReference type="Pfam" id="PF01321">
    <property type="entry name" value="Creatinase_N"/>
    <property type="match status" value="1"/>
</dbReference>
<dbReference type="GO" id="GO:0004177">
    <property type="term" value="F:aminopeptidase activity"/>
    <property type="evidence" value="ECO:0007669"/>
    <property type="project" value="UniProtKB-KW"/>
</dbReference>
<evidence type="ECO:0000313" key="8">
    <source>
        <dbReference type="Proteomes" id="UP001354989"/>
    </source>
</evidence>
<keyword evidence="3" id="KW-0378">Hydrolase</keyword>
<dbReference type="Proteomes" id="UP001354989">
    <property type="component" value="Chromosome"/>
</dbReference>
<protein>
    <submittedName>
        <fullName evidence="7">Xaa-Pro aminopeptidase</fullName>
    </submittedName>
</protein>
<dbReference type="Pfam" id="PF16189">
    <property type="entry name" value="Creatinase_N_2"/>
    <property type="match status" value="1"/>
</dbReference>
<evidence type="ECO:0000259" key="6">
    <source>
        <dbReference type="Pfam" id="PF16188"/>
    </source>
</evidence>